<evidence type="ECO:0000313" key="1">
    <source>
        <dbReference type="EMBL" id="PLW08600.1"/>
    </source>
</evidence>
<dbReference type="Proteomes" id="UP000235388">
    <property type="component" value="Unassembled WGS sequence"/>
</dbReference>
<proteinExistence type="predicted"/>
<reference evidence="1 2" key="1">
    <citation type="submission" date="2017-11" db="EMBL/GenBank/DDBJ databases">
        <title>De novo assembly and phasing of dikaryotic genomes from two isolates of Puccinia coronata f. sp. avenae, the causal agent of oat crown rust.</title>
        <authorList>
            <person name="Miller M.E."/>
            <person name="Zhang Y."/>
            <person name="Omidvar V."/>
            <person name="Sperschneider J."/>
            <person name="Schwessinger B."/>
            <person name="Raley C."/>
            <person name="Palmer J.M."/>
            <person name="Garnica D."/>
            <person name="Upadhyaya N."/>
            <person name="Rathjen J."/>
            <person name="Taylor J.M."/>
            <person name="Park R.F."/>
            <person name="Dodds P.N."/>
            <person name="Hirsch C.D."/>
            <person name="Kianian S.F."/>
            <person name="Figueroa M."/>
        </authorList>
    </citation>
    <scope>NUCLEOTIDE SEQUENCE [LARGE SCALE GENOMIC DNA]</scope>
    <source>
        <strain evidence="1">12NC29</strain>
    </source>
</reference>
<dbReference type="AlphaFoldDB" id="A0A2N5S5T3"/>
<keyword evidence="2" id="KW-1185">Reference proteome</keyword>
<evidence type="ECO:0000313" key="2">
    <source>
        <dbReference type="Proteomes" id="UP000235388"/>
    </source>
</evidence>
<comment type="caution">
    <text evidence="1">The sequence shown here is derived from an EMBL/GenBank/DDBJ whole genome shotgun (WGS) entry which is preliminary data.</text>
</comment>
<gene>
    <name evidence="1" type="ORF">PCANC_21798</name>
</gene>
<protein>
    <submittedName>
        <fullName evidence="1">Uncharacterized protein</fullName>
    </submittedName>
</protein>
<accession>A0A2N5S5T3</accession>
<organism evidence="1 2">
    <name type="scientific">Puccinia coronata f. sp. avenae</name>
    <dbReference type="NCBI Taxonomy" id="200324"/>
    <lineage>
        <taxon>Eukaryota</taxon>
        <taxon>Fungi</taxon>
        <taxon>Dikarya</taxon>
        <taxon>Basidiomycota</taxon>
        <taxon>Pucciniomycotina</taxon>
        <taxon>Pucciniomycetes</taxon>
        <taxon>Pucciniales</taxon>
        <taxon>Pucciniaceae</taxon>
        <taxon>Puccinia</taxon>
    </lineage>
</organism>
<dbReference type="EMBL" id="PGCJ01001151">
    <property type="protein sequence ID" value="PLW08600.1"/>
    <property type="molecule type" value="Genomic_DNA"/>
</dbReference>
<sequence>MLLHPGRLALYSIIILFAKESSTGLGARVWKRAPLTELDSVDLVEKAVESLEEAHGTIDTACLMKEEKTPWRFVRPPAGPIRHAVLSNEANSQGNHDKSSKNPVYQIGTAAKMMGVSSIVADPVEDILGILIKGNKAKKGKVNSTTTIPFLKLDSNKKNSDVDPLLKILKKEGININRNSPKTNIQMVAGESEGTASILKSLRAGEKSPSNLG</sequence>
<name>A0A2N5S5T3_9BASI</name>